<evidence type="ECO:0000259" key="2">
    <source>
        <dbReference type="PROSITE" id="PS51205"/>
    </source>
</evidence>
<evidence type="ECO:0000313" key="3">
    <source>
        <dbReference type="EMBL" id="PNF24201.1"/>
    </source>
</evidence>
<dbReference type="AlphaFoldDB" id="A0A2J7Q6J1"/>
<dbReference type="Pfam" id="PF02204">
    <property type="entry name" value="VPS9"/>
    <property type="match status" value="1"/>
</dbReference>
<dbReference type="InterPro" id="IPR045046">
    <property type="entry name" value="Vps9-like"/>
</dbReference>
<keyword evidence="4" id="KW-1185">Reference proteome</keyword>
<dbReference type="Gene3D" id="1.20.1050.80">
    <property type="entry name" value="VPS9 domain"/>
    <property type="match status" value="1"/>
</dbReference>
<dbReference type="SUPFAM" id="SSF109993">
    <property type="entry name" value="VPS9 domain"/>
    <property type="match status" value="1"/>
</dbReference>
<dbReference type="GO" id="GO:0016192">
    <property type="term" value="P:vesicle-mediated transport"/>
    <property type="evidence" value="ECO:0007669"/>
    <property type="project" value="InterPro"/>
</dbReference>
<dbReference type="EMBL" id="NEVH01017470">
    <property type="protein sequence ID" value="PNF24201.1"/>
    <property type="molecule type" value="Genomic_DNA"/>
</dbReference>
<dbReference type="PANTHER" id="PTHR23101">
    <property type="entry name" value="RAB GDP/GTP EXCHANGE FACTOR"/>
    <property type="match status" value="1"/>
</dbReference>
<dbReference type="GO" id="GO:0005829">
    <property type="term" value="C:cytosol"/>
    <property type="evidence" value="ECO:0007669"/>
    <property type="project" value="TreeGrafter"/>
</dbReference>
<evidence type="ECO:0000256" key="1">
    <source>
        <dbReference type="SAM" id="MobiDB-lite"/>
    </source>
</evidence>
<dbReference type="GO" id="GO:0005085">
    <property type="term" value="F:guanyl-nucleotide exchange factor activity"/>
    <property type="evidence" value="ECO:0007669"/>
    <property type="project" value="InterPro"/>
</dbReference>
<feature type="compositionally biased region" description="Basic and acidic residues" evidence="1">
    <location>
        <begin position="129"/>
        <end position="139"/>
    </location>
</feature>
<dbReference type="PROSITE" id="PS51205">
    <property type="entry name" value="VPS9"/>
    <property type="match status" value="1"/>
</dbReference>
<dbReference type="PANTHER" id="PTHR23101:SF25">
    <property type="entry name" value="GTPASE-ACTIVATING PROTEIN AND VPS9 DOMAIN-CONTAINING PROTEIN 1"/>
    <property type="match status" value="1"/>
</dbReference>
<dbReference type="STRING" id="105785.A0A2J7Q6J1"/>
<comment type="caution">
    <text evidence="3">The sequence shown here is derived from an EMBL/GenBank/DDBJ whole genome shotgun (WGS) entry which is preliminary data.</text>
</comment>
<sequence>MSEENIRRRVVNSFRKAIDFEQKNNDLEAYRKYLEGLALVAAALQQDADSGWSLGNPSLTPKERRSLIGFAKQSVDRLVLLIEKQDNELSKVFKATTQVMDNEGAKRSYKNLPAEETLVPKSSVGSPSPHRETIRKGDACEQNCSTKSEESPVARMQHENKLLVARYSSRLQAASTAIQRQNLQLELERRLTENAAIARQRQEVWEQRRSEVAAHCHKIAEIKFQINEKIENGTITETDFKKQRVYAAALQYEEENLWLKKSKQDQLLQPEDEKLQRAIISQILLDRSHPFGCLLCQMQYAVLDKVNPIITKHQTLLFQRHSNKEGSNDVCSDTRRQVLSSIDHGLCNLTVDSSADREAMRKHDVSEAAVAQEERQAFHRHFQNIAIDIKQDIKLLETLLIDLVEPLNTEKGRVIVMEMLHHMYFAPLKSYLIVLLRLITHEDELEFEAVMMTQDNTEMVPVEEDMKRQVCAMLRHLTLLHSPCQMLDSLVAVVKVLASTSNENNHCKSLGADDLLPRLMTVIVSYGLPSLFAEAMYMENFMPTDRALGEAGYSLTVLQSVLSCFLPHSG</sequence>
<dbReference type="InterPro" id="IPR037191">
    <property type="entry name" value="VPS9_dom_sf"/>
</dbReference>
<protein>
    <recommendedName>
        <fullName evidence="2">VPS9 domain-containing protein</fullName>
    </recommendedName>
</protein>
<dbReference type="GO" id="GO:0031267">
    <property type="term" value="F:small GTPase binding"/>
    <property type="evidence" value="ECO:0007669"/>
    <property type="project" value="TreeGrafter"/>
</dbReference>
<name>A0A2J7Q6J1_9NEOP</name>
<dbReference type="GO" id="GO:0030139">
    <property type="term" value="C:endocytic vesicle"/>
    <property type="evidence" value="ECO:0007669"/>
    <property type="project" value="TreeGrafter"/>
</dbReference>
<gene>
    <name evidence="3" type="ORF">B7P43_G16166</name>
</gene>
<feature type="region of interest" description="Disordered" evidence="1">
    <location>
        <begin position="119"/>
        <end position="155"/>
    </location>
</feature>
<dbReference type="OrthoDB" id="10264848at2759"/>
<evidence type="ECO:0000313" key="4">
    <source>
        <dbReference type="Proteomes" id="UP000235965"/>
    </source>
</evidence>
<reference evidence="3 4" key="1">
    <citation type="submission" date="2017-12" db="EMBL/GenBank/DDBJ databases">
        <title>Hemimetabolous genomes reveal molecular basis of termite eusociality.</title>
        <authorList>
            <person name="Harrison M.C."/>
            <person name="Jongepier E."/>
            <person name="Robertson H.M."/>
            <person name="Arning N."/>
            <person name="Bitard-Feildel T."/>
            <person name="Chao H."/>
            <person name="Childers C.P."/>
            <person name="Dinh H."/>
            <person name="Doddapaneni H."/>
            <person name="Dugan S."/>
            <person name="Gowin J."/>
            <person name="Greiner C."/>
            <person name="Han Y."/>
            <person name="Hu H."/>
            <person name="Hughes D.S.T."/>
            <person name="Huylmans A.-K."/>
            <person name="Kemena C."/>
            <person name="Kremer L.P.M."/>
            <person name="Lee S.L."/>
            <person name="Lopez-Ezquerra A."/>
            <person name="Mallet L."/>
            <person name="Monroy-Kuhn J.M."/>
            <person name="Moser A."/>
            <person name="Murali S.C."/>
            <person name="Muzny D.M."/>
            <person name="Otani S."/>
            <person name="Piulachs M.-D."/>
            <person name="Poelchau M."/>
            <person name="Qu J."/>
            <person name="Schaub F."/>
            <person name="Wada-Katsumata A."/>
            <person name="Worley K.C."/>
            <person name="Xie Q."/>
            <person name="Ylla G."/>
            <person name="Poulsen M."/>
            <person name="Gibbs R.A."/>
            <person name="Schal C."/>
            <person name="Richards S."/>
            <person name="Belles X."/>
            <person name="Korb J."/>
            <person name="Bornberg-Bauer E."/>
        </authorList>
    </citation>
    <scope>NUCLEOTIDE SEQUENCE [LARGE SCALE GENOMIC DNA]</scope>
    <source>
        <tissue evidence="3">Whole body</tissue>
    </source>
</reference>
<feature type="domain" description="VPS9" evidence="2">
    <location>
        <begin position="439"/>
        <end position="570"/>
    </location>
</feature>
<organism evidence="3 4">
    <name type="scientific">Cryptotermes secundus</name>
    <dbReference type="NCBI Taxonomy" id="105785"/>
    <lineage>
        <taxon>Eukaryota</taxon>
        <taxon>Metazoa</taxon>
        <taxon>Ecdysozoa</taxon>
        <taxon>Arthropoda</taxon>
        <taxon>Hexapoda</taxon>
        <taxon>Insecta</taxon>
        <taxon>Pterygota</taxon>
        <taxon>Neoptera</taxon>
        <taxon>Polyneoptera</taxon>
        <taxon>Dictyoptera</taxon>
        <taxon>Blattodea</taxon>
        <taxon>Blattoidea</taxon>
        <taxon>Termitoidae</taxon>
        <taxon>Kalotermitidae</taxon>
        <taxon>Cryptotermitinae</taxon>
        <taxon>Cryptotermes</taxon>
    </lineage>
</organism>
<dbReference type="Proteomes" id="UP000235965">
    <property type="component" value="Unassembled WGS sequence"/>
</dbReference>
<accession>A0A2J7Q6J1</accession>
<dbReference type="InParanoid" id="A0A2J7Q6J1"/>
<dbReference type="InterPro" id="IPR003123">
    <property type="entry name" value="VPS9"/>
</dbReference>
<proteinExistence type="predicted"/>